<evidence type="ECO:0000256" key="2">
    <source>
        <dbReference type="SAM" id="Phobius"/>
    </source>
</evidence>
<feature type="region of interest" description="Disordered" evidence="1">
    <location>
        <begin position="1"/>
        <end position="45"/>
    </location>
</feature>
<keyword evidence="4" id="KW-1185">Reference proteome</keyword>
<feature type="compositionally biased region" description="Polar residues" evidence="1">
    <location>
        <begin position="1"/>
        <end position="13"/>
    </location>
</feature>
<sequence length="121" mass="13198">HSSSTEQSLDTFASESWSSDSPSSNSSSGISDSSDTNSSKESISSSDSNVFITLFFTLSAIASCSAIRRIVLAMLSLNSVLAIRARFSLMALTRVALYSFFFLIELSRIFIAFLRSCFFCL</sequence>
<dbReference type="AlphaFoldDB" id="A0A1E4RTP9"/>
<name>A0A1E4RTP9_CYBJN</name>
<accession>A0A1E4RTP9</accession>
<dbReference type="RefSeq" id="XP_020067647.1">
    <property type="nucleotide sequence ID" value="XM_020216998.1"/>
</dbReference>
<dbReference type="GeneID" id="30991394"/>
<evidence type="ECO:0000313" key="4">
    <source>
        <dbReference type="Proteomes" id="UP000094389"/>
    </source>
</evidence>
<keyword evidence="2" id="KW-0472">Membrane</keyword>
<proteinExistence type="predicted"/>
<evidence type="ECO:0000313" key="3">
    <source>
        <dbReference type="EMBL" id="ODV70608.1"/>
    </source>
</evidence>
<protein>
    <submittedName>
        <fullName evidence="3">Uncharacterized protein</fullName>
    </submittedName>
</protein>
<keyword evidence="2" id="KW-1133">Transmembrane helix</keyword>
<feature type="transmembrane region" description="Helical" evidence="2">
    <location>
        <begin position="50"/>
        <end position="83"/>
    </location>
</feature>
<gene>
    <name evidence="3" type="ORF">CYBJADRAFT_180899</name>
</gene>
<feature type="non-terminal residue" evidence="3">
    <location>
        <position position="1"/>
    </location>
</feature>
<feature type="compositionally biased region" description="Low complexity" evidence="1">
    <location>
        <begin position="14"/>
        <end position="45"/>
    </location>
</feature>
<keyword evidence="2" id="KW-0812">Transmembrane</keyword>
<dbReference type="EMBL" id="KV453963">
    <property type="protein sequence ID" value="ODV70608.1"/>
    <property type="molecule type" value="Genomic_DNA"/>
</dbReference>
<organism evidence="3 4">
    <name type="scientific">Cyberlindnera jadinii (strain ATCC 18201 / CBS 1600 / BCRC 20928 / JCM 3617 / NBRC 0987 / NRRL Y-1542)</name>
    <name type="common">Torula yeast</name>
    <name type="synonym">Candida utilis</name>
    <dbReference type="NCBI Taxonomy" id="983966"/>
    <lineage>
        <taxon>Eukaryota</taxon>
        <taxon>Fungi</taxon>
        <taxon>Dikarya</taxon>
        <taxon>Ascomycota</taxon>
        <taxon>Saccharomycotina</taxon>
        <taxon>Saccharomycetes</taxon>
        <taxon>Phaffomycetales</taxon>
        <taxon>Phaffomycetaceae</taxon>
        <taxon>Cyberlindnera</taxon>
    </lineage>
</organism>
<evidence type="ECO:0000256" key="1">
    <source>
        <dbReference type="SAM" id="MobiDB-lite"/>
    </source>
</evidence>
<dbReference type="Proteomes" id="UP000094389">
    <property type="component" value="Unassembled WGS sequence"/>
</dbReference>
<feature type="transmembrane region" description="Helical" evidence="2">
    <location>
        <begin position="95"/>
        <end position="114"/>
    </location>
</feature>
<reference evidence="3 4" key="1">
    <citation type="journal article" date="2016" name="Proc. Natl. Acad. Sci. U.S.A.">
        <title>Comparative genomics of biotechnologically important yeasts.</title>
        <authorList>
            <person name="Riley R."/>
            <person name="Haridas S."/>
            <person name="Wolfe K.H."/>
            <person name="Lopes M.R."/>
            <person name="Hittinger C.T."/>
            <person name="Goeker M."/>
            <person name="Salamov A.A."/>
            <person name="Wisecaver J.H."/>
            <person name="Long T.M."/>
            <person name="Calvey C.H."/>
            <person name="Aerts A.L."/>
            <person name="Barry K.W."/>
            <person name="Choi C."/>
            <person name="Clum A."/>
            <person name="Coughlan A.Y."/>
            <person name="Deshpande S."/>
            <person name="Douglass A.P."/>
            <person name="Hanson S.J."/>
            <person name="Klenk H.-P."/>
            <person name="LaButti K.M."/>
            <person name="Lapidus A."/>
            <person name="Lindquist E.A."/>
            <person name="Lipzen A.M."/>
            <person name="Meier-Kolthoff J.P."/>
            <person name="Ohm R.A."/>
            <person name="Otillar R.P."/>
            <person name="Pangilinan J.L."/>
            <person name="Peng Y."/>
            <person name="Rokas A."/>
            <person name="Rosa C.A."/>
            <person name="Scheuner C."/>
            <person name="Sibirny A.A."/>
            <person name="Slot J.C."/>
            <person name="Stielow J.B."/>
            <person name="Sun H."/>
            <person name="Kurtzman C.P."/>
            <person name="Blackwell M."/>
            <person name="Grigoriev I.V."/>
            <person name="Jeffries T.W."/>
        </authorList>
    </citation>
    <scope>NUCLEOTIDE SEQUENCE [LARGE SCALE GENOMIC DNA]</scope>
    <source>
        <strain evidence="4">ATCC 18201 / CBS 1600 / BCRC 20928 / JCM 3617 / NBRC 0987 / NRRL Y-1542</strain>
    </source>
</reference>